<feature type="region of interest" description="Disordered" evidence="7">
    <location>
        <begin position="1202"/>
        <end position="1236"/>
    </location>
</feature>
<keyword evidence="1" id="KW-0600">Photoreceptor protein</keyword>
<feature type="domain" description="PAS" evidence="9">
    <location>
        <begin position="624"/>
        <end position="676"/>
    </location>
</feature>
<sequence length="3143" mass="332034">MPASVSRSQKSSSSVGSASSAFLDKLEAEASGADILDNSSALQAGVFGVLFTVTKEKYNTGWRSLLLKLVLDYLQLFTLTFTTNEPWVFASNSVMWRVASVVNIDTVIAPLGYTFFVAILYVMVAGLVLMVGLSLWVAWCFKSRSFPSVWPIKVLRIYANLFFQVLDVLTLTLFQVPFKCHFIGYPKAMFDILDGYPGVVCSGFPHVIHMVVSGLSLLIFVVCALLNLGADFELSPLERGLLSIANAEVEMRAFVIKFAMTFVAYAIGWQRVRLVLQLILSALLTWQYLRWSPHLVDWVNHVRVGLYTSVLLSAVLAVVLVWGPEEPSEVAAYNEKVTTLLWALLAPAALVGAAASYARLNLWSGYVLRRFREAQPGEKARRIYKFGDPREVEIVSRVCRKWTDQHKEVLDRGAVKEGEIVIKAGLQLFPGRCYMLILYSNYLIDVLDNSQTGYSQMAAAKQAAPDWMQRFAIFAREQEQLQRMSSARGGGESGVDLVSYVEYQKNHRLVIRAHKDALIATRTFWQALLHNQVKFTHLASALNEIERTVLKAEAAYKQVLTRYPTNPKLARTYARFLENVVNDPWKAAKYFSEAERLTEQQEADEAAGAEMAAGGGAAVGEAGVENRLLHRVDERVNAVFMINANGIIQMANKNACTLLGYGKGDLDGKNINIIMPPPFSQRHTKYIRHYIHTGRETVLNSVSHFPALHRDRYVIPVRVGVSKVSGAAESSTFMGVLEPVTQERNEANVYLLPGGTVAAVDRAFVDWFAKQLDDCIAQHLADLTADERSANAVRTAIDNFNTAARSAAAAAASVAAATGRSSVALYNPAAANAVAASAAAASAGGGGGTGSINGVAPTALATQPSSHLVAARSAAPSANGMAPAPVAYFPERTILIWLRHKYAKPVRVSLKLKFVGTGNEGLICATFTRTDPPANLVLVDGRGKIGFITSELATALGASPEGLAKQAVSDLLPQPWNLLHSAGGGLGGWFRQAESSMGNVGYEIKGDHAASAGVVAAAAAVLHGAHLPKAHSNHHGHGSHGPLALPVGRDMVRRASMAIHVLTASSHMNHMMTAIADAAAEAEVAARAAAGVGYGMDGSEAAPPGSCLRGATVILGSSSKVQDYYRVEVSSRGENAEGQPMRVVMVSKSSLQAALDERRLSVVVDAATGRIVEAGDSPQSLFGFKPATLVGRNIADVVAALRPPGDRRSQPTPTPPVAAGAAAAAGSPAAGGTGADAAAAGAGAAKASTLGPMSTTQLLCHLAAVTMAVGGASWRVGVTPPMEEHNLEALGVLKGAFLARQTRAAVMEVDVLVPGGAELEAQLAEEEREREARGIDKKRISQMGFYSAAGRSSAQGYRHELGRQSIDHTSVNNMLHDTQDEIQAWERAMAAAEEDPSVRPEQLPGCKSLLQAPTFQEMHARGRLSVEAAAAIESGLTILTQPGSYDPAMMPEAAAGLRLRLSLWHAEILSGVLECDPNGEVVKVSHPRLHQAGLLWGMSTALLPRLRLSRLLQLPPGSSTQALFEQLPTAELPSPMVAGMGTGAPSPGVISLMASSMAGMPAKRGALKGKQGKVGPPQLLFGTHADQQPLELAVQAVVKDGGGSTGHGRTYVFVKLRNPVRAPDQTSLLRALEAVAPTGHRLLRAARRAVGRSASQVGIVPIPAAPPSAGLPSLAAVKPPAAEASPPPPAKSAEPPAVKAPEQEAEKPKPKQEDEDEGFTDDAVLHLERGEMVGQAEDAEAEPAPDPSARFPDRSASLRKAANLDSGEEEEDGSKAKDSAAAGDSTTATANAASDGAKAPADKEGDVKDSGSPGSKPASPTKPAADGEDHADASDPLIVDIHRLGASTPTPGANANGDAAPTSAAGQLDGTRPGSGLREPAARTSNTSMLSSASGRGNSTDPGAGTSPRLVGAERAARESGLTDQLSDPESSQPSMTDRRRSMGELSVGKRQTTSSSDSSSDSSTRRRRGKAQGARGSATGMLPAASARLQRTSSSSSSEDADDPNFLGPSVSGTLEPEAHGGGGLARGGRGKAGNRRVLLNTPSQVRRGEPPSMASQHNGHGSPTTTRGRSSMLGASPRGGRSQSMGRRGSILASASGRMDTLQSSDLTSGALPSPMPASRAALASSNGVPNSPMLFTDVRDRLASGDGVASSVGTPTIVSPAAGGHGHAGPSRTPAGPEDMDDAASQGSGMSGMEEDMTGGGHQADYRRGKRFKKLSAMLGSASVQRAARDFRWQALLANVAQVVSNLISFIMLTLLLHAQVQSVDRLSYTAVGVRYAHELFIEMVTIDNIHRGLVPNTSWYSNASLDQYVGDMYSSIYAFSDHHSSSYLGSGTQRIATSVDYDPRNLVHTWNYPHWQTMEYFSVDPPRVELKARSLWDLGNVIVERALEVHHLHTSLAQAVLIDPAAAITAPLRNASAPTNGDPYADFIASRHLAGAYAALNNMTGANGTNNVSITGPPNGIWGVPVGGSVVVPGAGPNGTNWTQPVLGPGVAWTDAWRFVLSSGPTQLAQGYQDTLLALVDRAVVDSNAINRVQLILMLVEGCAVATLLMVYMWWLQHRVTQQRYRVYGVFLTVPVGMIRALASRTITISQGSDSEEDDDDDDYVNEATARAAQLVVRQESVANSSFGGSFKASATGMVGKLSGLLRRGSATGMSFNTRTASGAASPIVGAGAAGSRSSKRGSKRRMVRNSRDSLKLLVPFIAWGITICIIYATGYYYLNQVQAPVNLLSIIDTANIALHRLMLYAFMACSEAAGPARETLRGLLATELERFKLHWDVTLYGHNSTTQNVDRRFSRIEGGVTFLESTLTQALYRETQCQMYGQAVDFTCPVDSSPFSAVTAHGLGFMVSRFVEDLEGLLAEPLEAANINSTRLAYIMTVGQGPLEAALGVVHEETVTIVDSFYKTVDQLHVAAMVLSWVLVIVFVFLMLRPFLKRNRGETTRIAKMLAQLPAEVDIEGLVYRLLLAPPALKRTNRRSSVSSLVADDPVLAAKLAQAEAQAEQLQAGGQAAMQRFMSQRFGSTDLGGGGDDGSGGGGSGKPEFSRQRSLTPPGGAIRNPAAAAIAASANNMNGRTSSGLSNLSGPPSRGGTGNGMSASAAAAAAAKGFPVHGPSKLGPSKLGPGLSGGLESPVKAKAGWV</sequence>
<feature type="compositionally biased region" description="Basic and acidic residues" evidence="7">
    <location>
        <begin position="1800"/>
        <end position="1809"/>
    </location>
</feature>
<evidence type="ECO:0000256" key="8">
    <source>
        <dbReference type="SAM" id="Phobius"/>
    </source>
</evidence>
<evidence type="ECO:0000256" key="4">
    <source>
        <dbReference type="ARBA" id="ARBA00022741"/>
    </source>
</evidence>
<keyword evidence="11" id="KW-1185">Reference proteome</keyword>
<feature type="compositionally biased region" description="Polar residues" evidence="7">
    <location>
        <begin position="1883"/>
        <end position="1901"/>
    </location>
</feature>
<dbReference type="GO" id="GO:0005524">
    <property type="term" value="F:ATP binding"/>
    <property type="evidence" value="ECO:0007669"/>
    <property type="project" value="UniProtKB-KW"/>
</dbReference>
<feature type="compositionally biased region" description="Low complexity" evidence="7">
    <location>
        <begin position="2078"/>
        <end position="2092"/>
    </location>
</feature>
<feature type="transmembrane region" description="Helical" evidence="8">
    <location>
        <begin position="2699"/>
        <end position="2723"/>
    </location>
</feature>
<feature type="transmembrane region" description="Helical" evidence="8">
    <location>
        <begin position="342"/>
        <end position="362"/>
    </location>
</feature>
<feature type="domain" description="PAS" evidence="9">
    <location>
        <begin position="1147"/>
        <end position="1207"/>
    </location>
</feature>
<dbReference type="GO" id="GO:0009881">
    <property type="term" value="F:photoreceptor activity"/>
    <property type="evidence" value="ECO:0007669"/>
    <property type="project" value="UniProtKB-KW"/>
</dbReference>
<feature type="transmembrane region" description="Helical" evidence="8">
    <location>
        <begin position="157"/>
        <end position="178"/>
    </location>
</feature>
<dbReference type="InterPro" id="IPR035965">
    <property type="entry name" value="PAS-like_dom_sf"/>
</dbReference>
<keyword evidence="2" id="KW-0716">Sensory transduction</keyword>
<name>A0A835Y4W8_9CHLO</name>
<feature type="compositionally biased region" description="Low complexity" evidence="7">
    <location>
        <begin position="1953"/>
        <end position="1963"/>
    </location>
</feature>
<accession>A0A835Y4W8</accession>
<keyword evidence="4" id="KW-0547">Nucleotide-binding</keyword>
<evidence type="ECO:0000256" key="5">
    <source>
        <dbReference type="ARBA" id="ARBA00022777"/>
    </source>
</evidence>
<dbReference type="SUPFAM" id="SSF55785">
    <property type="entry name" value="PYP-like sensor domain (PAS domain)"/>
    <property type="match status" value="1"/>
</dbReference>
<keyword evidence="1" id="KW-0157">Chromophore</keyword>
<keyword evidence="6" id="KW-0067">ATP-binding</keyword>
<feature type="region of interest" description="Disordered" evidence="7">
    <location>
        <begin position="3023"/>
        <end position="3059"/>
    </location>
</feature>
<dbReference type="PROSITE" id="PS50112">
    <property type="entry name" value="PAS"/>
    <property type="match status" value="2"/>
</dbReference>
<dbReference type="Gene3D" id="3.30.450.20">
    <property type="entry name" value="PAS domain"/>
    <property type="match status" value="1"/>
</dbReference>
<feature type="compositionally biased region" description="Low complexity" evidence="7">
    <location>
        <begin position="3115"/>
        <end position="3135"/>
    </location>
</feature>
<evidence type="ECO:0000256" key="3">
    <source>
        <dbReference type="ARBA" id="ARBA00022679"/>
    </source>
</evidence>
<dbReference type="Pfam" id="PF00989">
    <property type="entry name" value="PAS"/>
    <property type="match status" value="1"/>
</dbReference>
<dbReference type="SMART" id="SM00091">
    <property type="entry name" value="PAS"/>
    <property type="match status" value="2"/>
</dbReference>
<feature type="compositionally biased region" description="Low complexity" evidence="7">
    <location>
        <begin position="3099"/>
        <end position="3108"/>
    </location>
</feature>
<evidence type="ECO:0000313" key="10">
    <source>
        <dbReference type="EMBL" id="KAG2494211.1"/>
    </source>
</evidence>
<keyword evidence="1" id="KW-0675">Receptor</keyword>
<dbReference type="InterPro" id="IPR013767">
    <property type="entry name" value="PAS_fold"/>
</dbReference>
<feature type="transmembrane region" description="Helical" evidence="8">
    <location>
        <begin position="2913"/>
        <end position="2933"/>
    </location>
</feature>
<feature type="region of interest" description="Disordered" evidence="7">
    <location>
        <begin position="2149"/>
        <end position="2208"/>
    </location>
</feature>
<feature type="compositionally biased region" description="Low complexity" evidence="7">
    <location>
        <begin position="3075"/>
        <end position="3089"/>
    </location>
</feature>
<feature type="compositionally biased region" description="Basic residues" evidence="7">
    <location>
        <begin position="2682"/>
        <end position="2691"/>
    </location>
</feature>
<dbReference type="InterPro" id="IPR057352">
    <property type="entry name" value="TPR_TmcB/C"/>
</dbReference>
<dbReference type="PANTHER" id="PTHR31600">
    <property type="entry name" value="TINY MACROCYSTS PROTEIN B-RELATED"/>
    <property type="match status" value="1"/>
</dbReference>
<feature type="transmembrane region" description="Helical" evidence="8">
    <location>
        <begin position="113"/>
        <end position="137"/>
    </location>
</feature>
<feature type="compositionally biased region" description="Low complexity" evidence="7">
    <location>
        <begin position="1779"/>
        <end position="1799"/>
    </location>
</feature>
<dbReference type="Pfam" id="PF25474">
    <property type="entry name" value="TPR_TmcB"/>
    <property type="match status" value="1"/>
</dbReference>
<feature type="compositionally biased region" description="Low complexity" evidence="7">
    <location>
        <begin position="1691"/>
        <end position="1700"/>
    </location>
</feature>
<feature type="region of interest" description="Disordered" evidence="7">
    <location>
        <begin position="3075"/>
        <end position="3143"/>
    </location>
</feature>
<organism evidence="10 11">
    <name type="scientific">Edaphochlamys debaryana</name>
    <dbReference type="NCBI Taxonomy" id="47281"/>
    <lineage>
        <taxon>Eukaryota</taxon>
        <taxon>Viridiplantae</taxon>
        <taxon>Chlorophyta</taxon>
        <taxon>core chlorophytes</taxon>
        <taxon>Chlorophyceae</taxon>
        <taxon>CS clade</taxon>
        <taxon>Chlamydomonadales</taxon>
        <taxon>Chlamydomonadales incertae sedis</taxon>
        <taxon>Edaphochlamys</taxon>
    </lineage>
</organism>
<feature type="region of interest" description="Disordered" evidence="7">
    <location>
        <begin position="2672"/>
        <end position="2691"/>
    </location>
</feature>
<dbReference type="EMBL" id="JAEHOE010000032">
    <property type="protein sequence ID" value="KAG2494211.1"/>
    <property type="molecule type" value="Genomic_DNA"/>
</dbReference>
<evidence type="ECO:0000256" key="6">
    <source>
        <dbReference type="ARBA" id="ARBA00022840"/>
    </source>
</evidence>
<dbReference type="NCBIfam" id="TIGR00229">
    <property type="entry name" value="sensory_box"/>
    <property type="match status" value="1"/>
</dbReference>
<dbReference type="CDD" id="cd00130">
    <property type="entry name" value="PAS"/>
    <property type="match status" value="1"/>
</dbReference>
<keyword evidence="3" id="KW-0808">Transferase</keyword>
<feature type="transmembrane region" description="Helical" evidence="8">
    <location>
        <begin position="274"/>
        <end position="292"/>
    </location>
</feature>
<dbReference type="InterPro" id="IPR000014">
    <property type="entry name" value="PAS"/>
</dbReference>
<keyword evidence="8" id="KW-0472">Membrane</keyword>
<reference evidence="10" key="1">
    <citation type="journal article" date="2020" name="bioRxiv">
        <title>Comparative genomics of Chlamydomonas.</title>
        <authorList>
            <person name="Craig R.J."/>
            <person name="Hasan A.R."/>
            <person name="Ness R.W."/>
            <person name="Keightley P.D."/>
        </authorList>
    </citation>
    <scope>NUCLEOTIDE SEQUENCE</scope>
    <source>
        <strain evidence="10">CCAP 11/70</strain>
    </source>
</reference>
<feature type="compositionally biased region" description="Basic and acidic residues" evidence="7">
    <location>
        <begin position="1701"/>
        <end position="1712"/>
    </location>
</feature>
<gene>
    <name evidence="10" type="ORF">HYH03_007568</name>
</gene>
<feature type="transmembrane region" description="Helical" evidence="8">
    <location>
        <begin position="207"/>
        <end position="228"/>
    </location>
</feature>
<feature type="compositionally biased region" description="Polar residues" evidence="7">
    <location>
        <begin position="1922"/>
        <end position="1936"/>
    </location>
</feature>
<feature type="transmembrane region" description="Helical" evidence="8">
    <location>
        <begin position="2539"/>
        <end position="2560"/>
    </location>
</feature>
<keyword evidence="5" id="KW-0418">Kinase</keyword>
<dbReference type="Proteomes" id="UP000612055">
    <property type="component" value="Unassembled WGS sequence"/>
</dbReference>
<dbReference type="GO" id="GO:0006355">
    <property type="term" value="P:regulation of DNA-templated transcription"/>
    <property type="evidence" value="ECO:0007669"/>
    <property type="project" value="InterPro"/>
</dbReference>
<feature type="compositionally biased region" description="Gly residues" evidence="7">
    <location>
        <begin position="3027"/>
        <end position="3042"/>
    </location>
</feature>
<keyword evidence="8" id="KW-1133">Transmembrane helix</keyword>
<evidence type="ECO:0000256" key="2">
    <source>
        <dbReference type="ARBA" id="ARBA00022606"/>
    </source>
</evidence>
<dbReference type="OrthoDB" id="541445at2759"/>
<dbReference type="InterPro" id="IPR052994">
    <property type="entry name" value="Tiny_macrocysts_regulators"/>
</dbReference>
<dbReference type="GO" id="GO:0016301">
    <property type="term" value="F:kinase activity"/>
    <property type="evidence" value="ECO:0007669"/>
    <property type="project" value="UniProtKB-KW"/>
</dbReference>
<evidence type="ECO:0000256" key="1">
    <source>
        <dbReference type="ARBA" id="ARBA00022543"/>
    </source>
</evidence>
<feature type="transmembrane region" description="Helical" evidence="8">
    <location>
        <begin position="304"/>
        <end position="322"/>
    </location>
</feature>
<proteinExistence type="predicted"/>
<evidence type="ECO:0000259" key="9">
    <source>
        <dbReference type="PROSITE" id="PS50112"/>
    </source>
</evidence>
<protein>
    <recommendedName>
        <fullName evidence="9">PAS domain-containing protein</fullName>
    </recommendedName>
</protein>
<dbReference type="PANTHER" id="PTHR31600:SF2">
    <property type="entry name" value="GAMETE ENRICHED GENE 10 PROTEIN-RELATED"/>
    <property type="match status" value="1"/>
</dbReference>
<evidence type="ECO:0000313" key="11">
    <source>
        <dbReference type="Proteomes" id="UP000612055"/>
    </source>
</evidence>
<feature type="region of interest" description="Disordered" evidence="7">
    <location>
        <begin position="1678"/>
        <end position="2133"/>
    </location>
</feature>
<feature type="compositionally biased region" description="Polar residues" evidence="7">
    <location>
        <begin position="2055"/>
        <end position="2071"/>
    </location>
</feature>
<dbReference type="FunFam" id="3.30.450.20:FF:000060">
    <property type="entry name" value="Sensor protein FixL"/>
    <property type="match status" value="1"/>
</dbReference>
<keyword evidence="8" id="KW-0812">Transmembrane</keyword>
<evidence type="ECO:0000256" key="7">
    <source>
        <dbReference type="SAM" id="MobiDB-lite"/>
    </source>
</evidence>
<comment type="caution">
    <text evidence="10">The sequence shown here is derived from an EMBL/GenBank/DDBJ whole genome shotgun (WGS) entry which is preliminary data.</text>
</comment>
<feature type="compositionally biased region" description="Low complexity" evidence="7">
    <location>
        <begin position="1218"/>
        <end position="1228"/>
    </location>
</feature>